<evidence type="ECO:0000313" key="5">
    <source>
        <dbReference type="Proteomes" id="UP000466345"/>
    </source>
</evidence>
<dbReference type="SUPFAM" id="SSF54001">
    <property type="entry name" value="Cysteine proteinases"/>
    <property type="match status" value="1"/>
</dbReference>
<dbReference type="InterPro" id="IPR002931">
    <property type="entry name" value="Transglutaminase-like"/>
</dbReference>
<feature type="compositionally biased region" description="Low complexity" evidence="1">
    <location>
        <begin position="577"/>
        <end position="595"/>
    </location>
</feature>
<keyword evidence="2" id="KW-0812">Transmembrane</keyword>
<evidence type="ECO:0000313" key="4">
    <source>
        <dbReference type="EMBL" id="MQY15264.1"/>
    </source>
</evidence>
<feature type="region of interest" description="Disordered" evidence="1">
    <location>
        <begin position="200"/>
        <end position="219"/>
    </location>
</feature>
<feature type="region of interest" description="Disordered" evidence="1">
    <location>
        <begin position="554"/>
        <end position="603"/>
    </location>
</feature>
<sequence>MLSGRGRLAFAAWTATLLTTTALLPLTDGAGWYFQAVFVVSVVTGTGVVGRRIPLARPATVALQVLVSVMLLTLMFAASQAFAGLIPGPEAIRHFADLYESGGQDVRDYAIPAPVGDGIRLLLLTGVTAVAILVDALAATYRSAAPAGLPLLALYSVASGINDDNGWLLFLLAACGYLTLLLAEGRERLSQWGRVFGGLGTRPPGRPGTDSGTRPVTPMRTGRRIGAMALGLALIAPAVLPSLSGGLLEGAGTGTGKGNGDGGLVNAVNPVVQLQESLNQPDDREVLTYRASDKKDHNLYLRFIALDRFDGVMWTASRRDIRPVPDRLPQPQGMTLGDLQVDAVDLQVQAQKWYQQQWLPMPYPAASVDVGDDWRFEPEGRTVVGTDGQDTGGERYRLTTLEVQPTAGQLAAAGPPPVELSREYTRLPPRFPAEVRQKAVEVTKGATNKYEQAVALQRYFQGSFTYETSVDLDRNDPQAIVKFLKDRKGFCVHFSFAMASMARSLGIPARIAVGFTPGKDQGDGVMSVGLKDAHAWPELYFEGVGWTRFEPTPTRGSVPSYSLGESSSTTPRNKGQDPSAAPTDTAPAAPLPSTSGCPASLRNIDPAGCSSQAPAGALDTGGDDGFFSGPVVAGLVLVALVLLLLAAPALWRRRARRARLARGAPALAAWAELGDSAWDFGVPPDDALTPRQAVVRLIRLGSLDAEASAAAHRVATAVERVLYAPAAEPAAGVAGDVRRVVAGLGAAAPRRVRLRARLAPRSAAQVAWAWSQAWSERTQRWSEAVRAAGMRLRPRREGAS</sequence>
<dbReference type="AlphaFoldDB" id="A0A7K0CR87"/>
<feature type="transmembrane region" description="Helical" evidence="2">
    <location>
        <begin position="32"/>
        <end position="49"/>
    </location>
</feature>
<dbReference type="PANTHER" id="PTHR42736">
    <property type="entry name" value="PROTEIN-GLUTAMINE GAMMA-GLUTAMYLTRANSFERASE"/>
    <property type="match status" value="1"/>
</dbReference>
<proteinExistence type="predicted"/>
<accession>A0A7K0CR87</accession>
<feature type="transmembrane region" description="Helical" evidence="2">
    <location>
        <begin position="167"/>
        <end position="183"/>
    </location>
</feature>
<dbReference type="InterPro" id="IPR052901">
    <property type="entry name" value="Bact_TGase-like"/>
</dbReference>
<organism evidence="4 5">
    <name type="scientific">Streptomyces smaragdinus</name>
    <dbReference type="NCBI Taxonomy" id="2585196"/>
    <lineage>
        <taxon>Bacteria</taxon>
        <taxon>Bacillati</taxon>
        <taxon>Actinomycetota</taxon>
        <taxon>Actinomycetes</taxon>
        <taxon>Kitasatosporales</taxon>
        <taxon>Streptomycetaceae</taxon>
        <taxon>Streptomyces</taxon>
    </lineage>
</organism>
<feature type="transmembrane region" description="Helical" evidence="2">
    <location>
        <begin position="144"/>
        <end position="161"/>
    </location>
</feature>
<dbReference type="Pfam" id="PF01841">
    <property type="entry name" value="Transglut_core"/>
    <property type="match status" value="1"/>
</dbReference>
<keyword evidence="2" id="KW-1133">Transmembrane helix</keyword>
<feature type="compositionally biased region" description="Polar residues" evidence="1">
    <location>
        <begin position="554"/>
        <end position="573"/>
    </location>
</feature>
<evidence type="ECO:0000256" key="2">
    <source>
        <dbReference type="SAM" id="Phobius"/>
    </source>
</evidence>
<evidence type="ECO:0000259" key="3">
    <source>
        <dbReference type="SMART" id="SM00460"/>
    </source>
</evidence>
<dbReference type="Proteomes" id="UP000466345">
    <property type="component" value="Unassembled WGS sequence"/>
</dbReference>
<protein>
    <recommendedName>
        <fullName evidence="3">Transglutaminase-like domain-containing protein</fullName>
    </recommendedName>
</protein>
<dbReference type="InterPro" id="IPR038765">
    <property type="entry name" value="Papain-like_cys_pep_sf"/>
</dbReference>
<keyword evidence="5" id="KW-1185">Reference proteome</keyword>
<dbReference type="SMART" id="SM00460">
    <property type="entry name" value="TGc"/>
    <property type="match status" value="1"/>
</dbReference>
<dbReference type="Pfam" id="PF11992">
    <property type="entry name" value="TgpA_N"/>
    <property type="match status" value="1"/>
</dbReference>
<name>A0A7K0CR87_9ACTN</name>
<dbReference type="EMBL" id="WEGJ01000031">
    <property type="protein sequence ID" value="MQY15264.1"/>
    <property type="molecule type" value="Genomic_DNA"/>
</dbReference>
<comment type="caution">
    <text evidence="4">The sequence shown here is derived from an EMBL/GenBank/DDBJ whole genome shotgun (WGS) entry which is preliminary data.</text>
</comment>
<dbReference type="PANTHER" id="PTHR42736:SF1">
    <property type="entry name" value="PROTEIN-GLUTAMINE GAMMA-GLUTAMYLTRANSFERASE"/>
    <property type="match status" value="1"/>
</dbReference>
<dbReference type="InterPro" id="IPR021878">
    <property type="entry name" value="TgpA_N"/>
</dbReference>
<feature type="transmembrane region" description="Helical" evidence="2">
    <location>
        <begin position="631"/>
        <end position="651"/>
    </location>
</feature>
<feature type="domain" description="Transglutaminase-like" evidence="3">
    <location>
        <begin position="483"/>
        <end position="553"/>
    </location>
</feature>
<reference evidence="4 5" key="1">
    <citation type="submission" date="2019-10" db="EMBL/GenBank/DDBJ databases">
        <title>Streptomyces smaragdinus sp. nov. and Streptomyces fabii sp. nov., isolated from the gut of fungus growing-termite Macrotermes natalensis.</title>
        <authorList>
            <person name="Schwitalla J."/>
            <person name="Benndorf R."/>
            <person name="Martin K."/>
            <person name="De Beer W."/>
            <person name="Kaster A.-K."/>
            <person name="Vollmers J."/>
            <person name="Poulsen M."/>
            <person name="Beemelmanns C."/>
        </authorList>
    </citation>
    <scope>NUCLEOTIDE SEQUENCE [LARGE SCALE GENOMIC DNA]</scope>
    <source>
        <strain evidence="4 5">RB5</strain>
    </source>
</reference>
<feature type="transmembrane region" description="Helical" evidence="2">
    <location>
        <begin position="225"/>
        <end position="243"/>
    </location>
</feature>
<gene>
    <name evidence="4" type="ORF">SRB5_54430</name>
</gene>
<feature type="transmembrane region" description="Helical" evidence="2">
    <location>
        <begin position="118"/>
        <end position="137"/>
    </location>
</feature>
<feature type="compositionally biased region" description="Low complexity" evidence="1">
    <location>
        <begin position="201"/>
        <end position="215"/>
    </location>
</feature>
<evidence type="ECO:0000256" key="1">
    <source>
        <dbReference type="SAM" id="MobiDB-lite"/>
    </source>
</evidence>
<feature type="transmembrane region" description="Helical" evidence="2">
    <location>
        <begin position="61"/>
        <end position="83"/>
    </location>
</feature>
<keyword evidence="2" id="KW-0472">Membrane</keyword>
<dbReference type="Gene3D" id="3.10.620.30">
    <property type="match status" value="1"/>
</dbReference>